<accession>A0A820IDM8</accession>
<dbReference type="EMBL" id="CAJOBG010016917">
    <property type="protein sequence ID" value="CAF4309522.1"/>
    <property type="molecule type" value="Genomic_DNA"/>
</dbReference>
<dbReference type="AlphaFoldDB" id="A0A820IDM8"/>
<gene>
    <name evidence="2" type="ORF">OVN521_LOCUS31600</name>
</gene>
<evidence type="ECO:0000313" key="2">
    <source>
        <dbReference type="EMBL" id="CAF4309522.1"/>
    </source>
</evidence>
<feature type="non-terminal residue" evidence="2">
    <location>
        <position position="40"/>
    </location>
</feature>
<comment type="caution">
    <text evidence="2">The sequence shown here is derived from an EMBL/GenBank/DDBJ whole genome shotgun (WGS) entry which is preliminary data.</text>
</comment>
<feature type="region of interest" description="Disordered" evidence="1">
    <location>
        <begin position="17"/>
        <end position="40"/>
    </location>
</feature>
<name>A0A820IDM8_9BILA</name>
<proteinExistence type="predicted"/>
<evidence type="ECO:0000313" key="3">
    <source>
        <dbReference type="Proteomes" id="UP000663866"/>
    </source>
</evidence>
<feature type="compositionally biased region" description="Polar residues" evidence="1">
    <location>
        <begin position="17"/>
        <end position="27"/>
    </location>
</feature>
<feature type="compositionally biased region" description="Basic and acidic residues" evidence="1">
    <location>
        <begin position="29"/>
        <end position="40"/>
    </location>
</feature>
<organism evidence="2 3">
    <name type="scientific">Rotaria magnacalcarata</name>
    <dbReference type="NCBI Taxonomy" id="392030"/>
    <lineage>
        <taxon>Eukaryota</taxon>
        <taxon>Metazoa</taxon>
        <taxon>Spiralia</taxon>
        <taxon>Gnathifera</taxon>
        <taxon>Rotifera</taxon>
        <taxon>Eurotatoria</taxon>
        <taxon>Bdelloidea</taxon>
        <taxon>Philodinida</taxon>
        <taxon>Philodinidae</taxon>
        <taxon>Rotaria</taxon>
    </lineage>
</organism>
<protein>
    <submittedName>
        <fullName evidence="2">Uncharacterized protein</fullName>
    </submittedName>
</protein>
<reference evidence="2" key="1">
    <citation type="submission" date="2021-02" db="EMBL/GenBank/DDBJ databases">
        <authorList>
            <person name="Nowell W R."/>
        </authorList>
    </citation>
    <scope>NUCLEOTIDE SEQUENCE</scope>
</reference>
<evidence type="ECO:0000256" key="1">
    <source>
        <dbReference type="SAM" id="MobiDB-lite"/>
    </source>
</evidence>
<dbReference type="Proteomes" id="UP000663866">
    <property type="component" value="Unassembled WGS sequence"/>
</dbReference>
<keyword evidence="3" id="KW-1185">Reference proteome</keyword>
<sequence length="40" mass="4462">MVQLKKNELDTNYQFYGSAGGPTNLTKCPSDRARRDLSGE</sequence>